<proteinExistence type="predicted"/>
<dbReference type="Proteomes" id="UP000194127">
    <property type="component" value="Unassembled WGS sequence"/>
</dbReference>
<dbReference type="RefSeq" id="XP_024341540.1">
    <property type="nucleotide sequence ID" value="XM_024480419.1"/>
</dbReference>
<name>A0A1X6N8G5_9APHY</name>
<dbReference type="GO" id="GO:0006629">
    <property type="term" value="P:lipid metabolic process"/>
    <property type="evidence" value="ECO:0007669"/>
    <property type="project" value="InterPro"/>
</dbReference>
<dbReference type="AlphaFoldDB" id="A0A1X6N8G5"/>
<dbReference type="GO" id="GO:0016298">
    <property type="term" value="F:lipase activity"/>
    <property type="evidence" value="ECO:0007669"/>
    <property type="project" value="InterPro"/>
</dbReference>
<keyword evidence="3" id="KW-1185">Reference proteome</keyword>
<dbReference type="Gene3D" id="3.40.50.1110">
    <property type="entry name" value="SGNH hydrolase"/>
    <property type="match status" value="1"/>
</dbReference>
<evidence type="ECO:0000313" key="2">
    <source>
        <dbReference type="EMBL" id="OSX64746.1"/>
    </source>
</evidence>
<evidence type="ECO:0000313" key="3">
    <source>
        <dbReference type="Proteomes" id="UP000194127"/>
    </source>
</evidence>
<sequence>MAANVEDVIMLLGDSLTQGGWEPNGFAERLAYVYNRKLDVINRGMSGYNTEWIIPIFEQCFATQHEQQHVPKVRILTIWLGANDAATPDTSQHVPRDKYAANLAKLIRMVRDPASPRYSPATKVLLLTPPPVNTHQWRVLREQDGGSLDRNFEATRSYAQAASDVGAAEGVPVVDLWNKVWDACGHVEERLSEYLWDGLHLNQQGYAIVFDEIIKTISTNFPELHYDNLAPVFPLWDRIDLDNVPAALTKRSIFPN</sequence>
<evidence type="ECO:0000259" key="1">
    <source>
        <dbReference type="Pfam" id="PF13472"/>
    </source>
</evidence>
<dbReference type="OrthoDB" id="671439at2759"/>
<protein>
    <recommendedName>
        <fullName evidence="1">SGNH hydrolase-type esterase domain-containing protein</fullName>
    </recommendedName>
</protein>
<dbReference type="EMBL" id="KZ110593">
    <property type="protein sequence ID" value="OSX64746.1"/>
    <property type="molecule type" value="Genomic_DNA"/>
</dbReference>
<accession>A0A1X6N8G5</accession>
<dbReference type="InterPro" id="IPR036514">
    <property type="entry name" value="SGNH_hydro_sf"/>
</dbReference>
<dbReference type="CDD" id="cd01838">
    <property type="entry name" value="Isoamyl_acetate_hydrolase_like"/>
    <property type="match status" value="1"/>
</dbReference>
<dbReference type="GeneID" id="36325369"/>
<dbReference type="STRING" id="670580.A0A1X6N8G5"/>
<dbReference type="SUPFAM" id="SSF52266">
    <property type="entry name" value="SGNH hydrolase"/>
    <property type="match status" value="1"/>
</dbReference>
<dbReference type="PANTHER" id="PTHR14209:SF19">
    <property type="entry name" value="ISOAMYL ACETATE-HYDROLYZING ESTERASE 1 HOMOLOG"/>
    <property type="match status" value="1"/>
</dbReference>
<organism evidence="2 3">
    <name type="scientific">Postia placenta MAD-698-R-SB12</name>
    <dbReference type="NCBI Taxonomy" id="670580"/>
    <lineage>
        <taxon>Eukaryota</taxon>
        <taxon>Fungi</taxon>
        <taxon>Dikarya</taxon>
        <taxon>Basidiomycota</taxon>
        <taxon>Agaricomycotina</taxon>
        <taxon>Agaricomycetes</taxon>
        <taxon>Polyporales</taxon>
        <taxon>Adustoporiaceae</taxon>
        <taxon>Rhodonia</taxon>
    </lineage>
</organism>
<dbReference type="PANTHER" id="PTHR14209">
    <property type="entry name" value="ISOAMYL ACETATE-HYDROLYZING ESTERASE 1"/>
    <property type="match status" value="1"/>
</dbReference>
<gene>
    <name evidence="2" type="ORF">POSPLADRAFT_1053557</name>
</gene>
<dbReference type="InterPro" id="IPR008265">
    <property type="entry name" value="Lipase_GDSL_AS"/>
</dbReference>
<dbReference type="InterPro" id="IPR045136">
    <property type="entry name" value="Iah1-like"/>
</dbReference>
<reference evidence="2 3" key="1">
    <citation type="submission" date="2017-04" db="EMBL/GenBank/DDBJ databases">
        <title>Genome Sequence of the Model Brown-Rot Fungus Postia placenta SB12.</title>
        <authorList>
            <consortium name="DOE Joint Genome Institute"/>
            <person name="Gaskell J."/>
            <person name="Kersten P."/>
            <person name="Larrondo L.F."/>
            <person name="Canessa P."/>
            <person name="Martinez D."/>
            <person name="Hibbett D."/>
            <person name="Schmoll M."/>
            <person name="Kubicek C.P."/>
            <person name="Martinez A.T."/>
            <person name="Yadav J."/>
            <person name="Master E."/>
            <person name="Magnuson J.K."/>
            <person name="James T."/>
            <person name="Yaver D."/>
            <person name="Berka R."/>
            <person name="Labutti K."/>
            <person name="Lipzen A."/>
            <person name="Aerts A."/>
            <person name="Barry K."/>
            <person name="Henrissat B."/>
            <person name="Blanchette R."/>
            <person name="Grigoriev I."/>
            <person name="Cullen D."/>
        </authorList>
    </citation>
    <scope>NUCLEOTIDE SEQUENCE [LARGE SCALE GENOMIC DNA]</scope>
    <source>
        <strain evidence="2 3">MAD-698-R-SB12</strain>
    </source>
</reference>
<dbReference type="Pfam" id="PF13472">
    <property type="entry name" value="Lipase_GDSL_2"/>
    <property type="match status" value="1"/>
</dbReference>
<feature type="domain" description="SGNH hydrolase-type esterase" evidence="1">
    <location>
        <begin position="11"/>
        <end position="208"/>
    </location>
</feature>
<dbReference type="PROSITE" id="PS01098">
    <property type="entry name" value="LIPASE_GDSL_SER"/>
    <property type="match status" value="1"/>
</dbReference>
<dbReference type="InterPro" id="IPR013830">
    <property type="entry name" value="SGNH_hydro"/>
</dbReference>